<accession>A0ACB9ZMW4</accession>
<sequence length="352" mass="38190">MNSMFPPPLPPTFPAAANAGGDTIIVNQPQLSGITVDKTPTPSPSPSSSIVIVIIVIASAIIVSATLYLLLRFISRRYRRASPRTFSLTSPEDVVAAHDGNSTAGCFDERRDMSNTLLDSLPLFTFGSVTGNLTGVECAVCLSKFEAQDQLRLLPLCCHAFHARCIDTWLASNLTCPLCRSSVNPTDSEVLSKILPENDIRRNGNNNGGSFRIEIGSVSRRHGRSDSADGRRSYSIGSFEYIVDDGYEVSVDSTHRRGSSECTSVDKESLGIPVPAPPGESLAGEVNAGRSWLRDYVDRLGSFSSRTMSFRSSGRFFSGSSRRSDVVVPIEDLEANRIGEEISELFRWLSGV</sequence>
<dbReference type="Proteomes" id="UP001060085">
    <property type="component" value="Linkage Group LG08"/>
</dbReference>
<name>A0ACB9ZMW4_CATRO</name>
<organism evidence="1 2">
    <name type="scientific">Catharanthus roseus</name>
    <name type="common">Madagascar periwinkle</name>
    <name type="synonym">Vinca rosea</name>
    <dbReference type="NCBI Taxonomy" id="4058"/>
    <lineage>
        <taxon>Eukaryota</taxon>
        <taxon>Viridiplantae</taxon>
        <taxon>Streptophyta</taxon>
        <taxon>Embryophyta</taxon>
        <taxon>Tracheophyta</taxon>
        <taxon>Spermatophyta</taxon>
        <taxon>Magnoliopsida</taxon>
        <taxon>eudicotyledons</taxon>
        <taxon>Gunneridae</taxon>
        <taxon>Pentapetalae</taxon>
        <taxon>asterids</taxon>
        <taxon>lamiids</taxon>
        <taxon>Gentianales</taxon>
        <taxon>Apocynaceae</taxon>
        <taxon>Rauvolfioideae</taxon>
        <taxon>Vinceae</taxon>
        <taxon>Catharanthinae</taxon>
        <taxon>Catharanthus</taxon>
    </lineage>
</organism>
<protein>
    <submittedName>
        <fullName evidence="1">Uncharacterized protein</fullName>
    </submittedName>
</protein>
<keyword evidence="2" id="KW-1185">Reference proteome</keyword>
<reference evidence="2" key="1">
    <citation type="journal article" date="2023" name="Nat. Plants">
        <title>Single-cell RNA sequencing provides a high-resolution roadmap for understanding the multicellular compartmentation of specialized metabolism.</title>
        <authorList>
            <person name="Sun S."/>
            <person name="Shen X."/>
            <person name="Li Y."/>
            <person name="Li Y."/>
            <person name="Wang S."/>
            <person name="Li R."/>
            <person name="Zhang H."/>
            <person name="Shen G."/>
            <person name="Guo B."/>
            <person name="Wei J."/>
            <person name="Xu J."/>
            <person name="St-Pierre B."/>
            <person name="Chen S."/>
            <person name="Sun C."/>
        </authorList>
    </citation>
    <scope>NUCLEOTIDE SEQUENCE [LARGE SCALE GENOMIC DNA]</scope>
</reference>
<proteinExistence type="predicted"/>
<dbReference type="EMBL" id="CM044708">
    <property type="protein sequence ID" value="KAI5647552.1"/>
    <property type="molecule type" value="Genomic_DNA"/>
</dbReference>
<comment type="caution">
    <text evidence="1">The sequence shown here is derived from an EMBL/GenBank/DDBJ whole genome shotgun (WGS) entry which is preliminary data.</text>
</comment>
<evidence type="ECO:0000313" key="1">
    <source>
        <dbReference type="EMBL" id="KAI5647552.1"/>
    </source>
</evidence>
<gene>
    <name evidence="1" type="ORF">M9H77_33557</name>
</gene>
<evidence type="ECO:0000313" key="2">
    <source>
        <dbReference type="Proteomes" id="UP001060085"/>
    </source>
</evidence>